<name>A0AAD9RIZ7_9HYME</name>
<comment type="caution">
    <text evidence="1">The sequence shown here is derived from an EMBL/GenBank/DDBJ whole genome shotgun (WGS) entry which is preliminary data.</text>
</comment>
<evidence type="ECO:0000313" key="1">
    <source>
        <dbReference type="EMBL" id="KAK2580647.1"/>
    </source>
</evidence>
<keyword evidence="2" id="KW-1185">Reference proteome</keyword>
<evidence type="ECO:0000313" key="2">
    <source>
        <dbReference type="Proteomes" id="UP001258017"/>
    </source>
</evidence>
<proteinExistence type="predicted"/>
<reference evidence="1" key="1">
    <citation type="submission" date="2021-08" db="EMBL/GenBank/DDBJ databases">
        <authorList>
            <person name="Misof B."/>
            <person name="Oliver O."/>
            <person name="Podsiadlowski L."/>
            <person name="Donath A."/>
            <person name="Peters R."/>
            <person name="Mayer C."/>
            <person name="Rust J."/>
            <person name="Gunkel S."/>
            <person name="Lesny P."/>
            <person name="Martin S."/>
            <person name="Oeyen J.P."/>
            <person name="Petersen M."/>
            <person name="Panagiotis P."/>
            <person name="Wilbrandt J."/>
            <person name="Tanja T."/>
        </authorList>
    </citation>
    <scope>NUCLEOTIDE SEQUENCE</scope>
    <source>
        <strain evidence="1">GBR_01_08_01A</strain>
        <tissue evidence="1">Thorax + abdomen</tissue>
    </source>
</reference>
<dbReference type="AlphaFoldDB" id="A0AAD9RIZ7"/>
<protein>
    <submittedName>
        <fullName evidence="1">Uncharacterized protein</fullName>
    </submittedName>
</protein>
<sequence>MRIYARFRSRTYEDRSISTRSKGVVTSDQLRTGTTILRKLRTCPMSCVEKIKRLYRELRPRRVIGFRCDISKCPSSLLECSMGPCKKDVMTFEVIDHGKMDPSIKSPFQDEVL</sequence>
<accession>A0AAD9RIZ7</accession>
<dbReference type="Proteomes" id="UP001258017">
    <property type="component" value="Unassembled WGS sequence"/>
</dbReference>
<reference evidence="1" key="2">
    <citation type="journal article" date="2023" name="Commun. Biol.">
        <title>Intrasexual cuticular hydrocarbon dimorphism in a wasp sheds light on hydrocarbon biosynthesis genes in Hymenoptera.</title>
        <authorList>
            <person name="Moris V.C."/>
            <person name="Podsiadlowski L."/>
            <person name="Martin S."/>
            <person name="Oeyen J.P."/>
            <person name="Donath A."/>
            <person name="Petersen M."/>
            <person name="Wilbrandt J."/>
            <person name="Misof B."/>
            <person name="Liedtke D."/>
            <person name="Thamm M."/>
            <person name="Scheiner R."/>
            <person name="Schmitt T."/>
            <person name="Niehuis O."/>
        </authorList>
    </citation>
    <scope>NUCLEOTIDE SEQUENCE</scope>
    <source>
        <strain evidence="1">GBR_01_08_01A</strain>
    </source>
</reference>
<gene>
    <name evidence="1" type="ORF">KPH14_007753</name>
</gene>
<organism evidence="1 2">
    <name type="scientific">Odynerus spinipes</name>
    <dbReference type="NCBI Taxonomy" id="1348599"/>
    <lineage>
        <taxon>Eukaryota</taxon>
        <taxon>Metazoa</taxon>
        <taxon>Ecdysozoa</taxon>
        <taxon>Arthropoda</taxon>
        <taxon>Hexapoda</taxon>
        <taxon>Insecta</taxon>
        <taxon>Pterygota</taxon>
        <taxon>Neoptera</taxon>
        <taxon>Endopterygota</taxon>
        <taxon>Hymenoptera</taxon>
        <taxon>Apocrita</taxon>
        <taxon>Aculeata</taxon>
        <taxon>Vespoidea</taxon>
        <taxon>Vespidae</taxon>
        <taxon>Eumeninae</taxon>
        <taxon>Odynerus</taxon>
    </lineage>
</organism>
<dbReference type="EMBL" id="JAIFRP010000050">
    <property type="protein sequence ID" value="KAK2580647.1"/>
    <property type="molecule type" value="Genomic_DNA"/>
</dbReference>